<keyword evidence="2 4" id="KW-0503">Monooxygenase</keyword>
<evidence type="ECO:0000259" key="3">
    <source>
        <dbReference type="Pfam" id="PF01494"/>
    </source>
</evidence>
<dbReference type="EMBL" id="CM000950">
    <property type="protein sequence ID" value="EFH32046.1"/>
    <property type="molecule type" value="Genomic_DNA"/>
</dbReference>
<dbReference type="PANTHER" id="PTHR13789">
    <property type="entry name" value="MONOOXYGENASE"/>
    <property type="match status" value="1"/>
</dbReference>
<dbReference type="Gene3D" id="3.50.50.60">
    <property type="entry name" value="FAD/NAD(P)-binding domain"/>
    <property type="match status" value="1"/>
</dbReference>
<evidence type="ECO:0000313" key="4">
    <source>
        <dbReference type="EMBL" id="EFH32046.1"/>
    </source>
</evidence>
<dbReference type="AlphaFoldDB" id="D6X5M1"/>
<proteinExistence type="predicted"/>
<feature type="domain" description="FAD-binding" evidence="3">
    <location>
        <begin position="9"/>
        <end position="74"/>
    </location>
</feature>
<organism evidence="4 5">
    <name type="scientific">Streptomyces pristinaespiralis (strain ATCC 25486 / DSM 40338 / CBS 914.69 / JCM 4507 / KCC S-0507 / NBRC 13074 / NRRL 2958 / 5647)</name>
    <dbReference type="NCBI Taxonomy" id="457429"/>
    <lineage>
        <taxon>Bacteria</taxon>
        <taxon>Bacillati</taxon>
        <taxon>Actinomycetota</taxon>
        <taxon>Actinomycetes</taxon>
        <taxon>Kitasatosporales</taxon>
        <taxon>Streptomycetaceae</taxon>
        <taxon>Streptomyces</taxon>
    </lineage>
</organism>
<evidence type="ECO:0000313" key="5">
    <source>
        <dbReference type="Proteomes" id="UP000002805"/>
    </source>
</evidence>
<reference evidence="5" key="1">
    <citation type="submission" date="2008-02" db="EMBL/GenBank/DDBJ databases">
        <authorList>
            <consortium name="The Broad Institute Genome Sequencing Platform"/>
            <person name="Fischbach M."/>
            <person name="Ward D."/>
            <person name="Young S."/>
            <person name="Jaffe D."/>
            <person name="Gnerre S."/>
            <person name="Berlin A."/>
            <person name="Heiman D."/>
            <person name="Hepburn T."/>
            <person name="Sykes S."/>
            <person name="Alvarado L."/>
            <person name="Kodira C.D."/>
            <person name="Straight P."/>
            <person name="Clardy J."/>
            <person name="Hung D."/>
            <person name="Kolter R."/>
            <person name="Mekalanos J."/>
            <person name="Walker S."/>
            <person name="Walsh C.T."/>
            <person name="Lander E."/>
            <person name="Galagan J."/>
            <person name="Nusbaum C."/>
            <person name="Birren B."/>
        </authorList>
    </citation>
    <scope>NUCLEOTIDE SEQUENCE [LARGE SCALE GENOMIC DNA]</scope>
    <source>
        <strain evidence="5">ATCC 25486 / DSM 40338 / CBS 914.69 / JCM 4507 / NBRC 13074 / NRRL 2958 / 5647</strain>
    </source>
</reference>
<dbReference type="HOGENOM" id="CLU_2488904_0_0_11"/>
<reference evidence="5" key="2">
    <citation type="submission" date="2009-10" db="EMBL/GenBank/DDBJ databases">
        <title>The genome sequence of Streptomyces pristinaespiralis strain ATCC 25486.</title>
        <authorList>
            <consortium name="The Broad Institute Genome Sequencing Platform"/>
            <consortium name="Broad Institute Microbial Sequencing Center"/>
            <person name="Fischbach M."/>
            <person name="Godfrey P."/>
            <person name="Ward D."/>
            <person name="Young S."/>
            <person name="Zeng Q."/>
            <person name="Koehrsen M."/>
            <person name="Alvarado L."/>
            <person name="Berlin A.M."/>
            <person name="Bochicchio J."/>
            <person name="Borenstein D."/>
            <person name="Chapman S.B."/>
            <person name="Chen Z."/>
            <person name="Engels R."/>
            <person name="Freedman E."/>
            <person name="Gellesch M."/>
            <person name="Goldberg J."/>
            <person name="Griggs A."/>
            <person name="Gujja S."/>
            <person name="Heilman E.R."/>
            <person name="Heiman D.I."/>
            <person name="Hepburn T.A."/>
            <person name="Howarth C."/>
            <person name="Jen D."/>
            <person name="Larson L."/>
            <person name="Lewis B."/>
            <person name="Mehta T."/>
            <person name="Park D."/>
            <person name="Pearson M."/>
            <person name="Richards J."/>
            <person name="Roberts A."/>
            <person name="Saif S."/>
            <person name="Shea T.D."/>
            <person name="Shenoy N."/>
            <person name="Sisk P."/>
            <person name="Stolte C."/>
            <person name="Sykes S.N."/>
            <person name="Thomson T."/>
            <person name="Walk T."/>
            <person name="White J."/>
            <person name="Yandava C."/>
            <person name="Straight P."/>
            <person name="Clardy J."/>
            <person name="Hung D."/>
            <person name="Kolter R."/>
            <person name="Mekalanos J."/>
            <person name="Walker S."/>
            <person name="Walsh C.T."/>
            <person name="Wieland-Brown L.C."/>
            <person name="Haas B."/>
            <person name="Nusbaum C."/>
            <person name="Birren B."/>
        </authorList>
    </citation>
    <scope>NUCLEOTIDE SEQUENCE [LARGE SCALE GENOMIC DNA]</scope>
    <source>
        <strain evidence="5">ATCC 25486 / DSM 40338 / CBS 914.69 / JCM 4507 / NBRC 13074 / NRRL 2958 / 5647</strain>
    </source>
</reference>
<dbReference type="RefSeq" id="WP_005320243.1">
    <property type="nucleotide sequence ID" value="NZ_CM000950.1"/>
</dbReference>
<dbReference type="eggNOG" id="COG0654">
    <property type="taxonomic scope" value="Bacteria"/>
</dbReference>
<sequence>MPVPRKTAHAVVVGSGIGGLTAAVALRQHGWQVTVLERAASLEPVGAGIGLAPNSQRALDVVGLGDEIRGLAAWQGAGGMRNPAGRWL</sequence>
<dbReference type="Proteomes" id="UP000002805">
    <property type="component" value="Chromosome"/>
</dbReference>
<keyword evidence="5" id="KW-1185">Reference proteome</keyword>
<keyword evidence="1" id="KW-0560">Oxidoreductase</keyword>
<dbReference type="Pfam" id="PF01494">
    <property type="entry name" value="FAD_binding_3"/>
    <property type="match status" value="1"/>
</dbReference>
<protein>
    <submittedName>
        <fullName evidence="4">Monooxygenase</fullName>
    </submittedName>
</protein>
<dbReference type="GO" id="GO:0071949">
    <property type="term" value="F:FAD binding"/>
    <property type="evidence" value="ECO:0007669"/>
    <property type="project" value="InterPro"/>
</dbReference>
<evidence type="ECO:0000256" key="2">
    <source>
        <dbReference type="ARBA" id="ARBA00023033"/>
    </source>
</evidence>
<dbReference type="InterPro" id="IPR050493">
    <property type="entry name" value="FAD-dep_Monooxygenase_BioMet"/>
</dbReference>
<dbReference type="SUPFAM" id="SSF51905">
    <property type="entry name" value="FAD/NAD(P)-binding domain"/>
    <property type="match status" value="1"/>
</dbReference>
<dbReference type="InterPro" id="IPR002938">
    <property type="entry name" value="FAD-bd"/>
</dbReference>
<name>D6X5M1_STRE2</name>
<evidence type="ECO:0000256" key="1">
    <source>
        <dbReference type="ARBA" id="ARBA00023002"/>
    </source>
</evidence>
<feature type="non-terminal residue" evidence="4">
    <location>
        <position position="88"/>
    </location>
</feature>
<dbReference type="PANTHER" id="PTHR13789:SF309">
    <property type="entry name" value="PUTATIVE (AFU_ORTHOLOGUE AFUA_6G14510)-RELATED"/>
    <property type="match status" value="1"/>
</dbReference>
<gene>
    <name evidence="4" type="ORF">SSDG_07308</name>
</gene>
<dbReference type="GO" id="GO:0004497">
    <property type="term" value="F:monooxygenase activity"/>
    <property type="evidence" value="ECO:0007669"/>
    <property type="project" value="UniProtKB-KW"/>
</dbReference>
<accession>D6X5M1</accession>
<dbReference type="InterPro" id="IPR036188">
    <property type="entry name" value="FAD/NAD-bd_sf"/>
</dbReference>